<protein>
    <submittedName>
        <fullName evidence="1">Uncharacterized protein</fullName>
    </submittedName>
</protein>
<dbReference type="Gene3D" id="1.20.1290.10">
    <property type="entry name" value="AhpD-like"/>
    <property type="match status" value="1"/>
</dbReference>
<comment type="caution">
    <text evidence="1">The sequence shown here is derived from an EMBL/GenBank/DDBJ whole genome shotgun (WGS) entry which is preliminary data.</text>
</comment>
<sequence>EDIDGLRAAGLTGEEILEGVWVACQFNAVDRLADTFGLYDLMQLQER</sequence>
<proteinExistence type="predicted"/>
<feature type="non-terminal residue" evidence="1">
    <location>
        <position position="1"/>
    </location>
</feature>
<evidence type="ECO:0000313" key="1">
    <source>
        <dbReference type="EMBL" id="KKK59922.1"/>
    </source>
</evidence>
<gene>
    <name evidence="1" type="ORF">LCGC14_3029500</name>
</gene>
<accession>A0A0F8WSQ3</accession>
<dbReference type="EMBL" id="LAZR01063223">
    <property type="protein sequence ID" value="KKK59922.1"/>
    <property type="molecule type" value="Genomic_DNA"/>
</dbReference>
<name>A0A0F8WSQ3_9ZZZZ</name>
<dbReference type="InterPro" id="IPR029032">
    <property type="entry name" value="AhpD-like"/>
</dbReference>
<reference evidence="1" key="1">
    <citation type="journal article" date="2015" name="Nature">
        <title>Complex archaea that bridge the gap between prokaryotes and eukaryotes.</title>
        <authorList>
            <person name="Spang A."/>
            <person name="Saw J.H."/>
            <person name="Jorgensen S.L."/>
            <person name="Zaremba-Niedzwiedzka K."/>
            <person name="Martijn J."/>
            <person name="Lind A.E."/>
            <person name="van Eijk R."/>
            <person name="Schleper C."/>
            <person name="Guy L."/>
            <person name="Ettema T.J."/>
        </authorList>
    </citation>
    <scope>NUCLEOTIDE SEQUENCE</scope>
</reference>
<dbReference type="SUPFAM" id="SSF69118">
    <property type="entry name" value="AhpD-like"/>
    <property type="match status" value="1"/>
</dbReference>
<organism evidence="1">
    <name type="scientific">marine sediment metagenome</name>
    <dbReference type="NCBI Taxonomy" id="412755"/>
    <lineage>
        <taxon>unclassified sequences</taxon>
        <taxon>metagenomes</taxon>
        <taxon>ecological metagenomes</taxon>
    </lineage>
</organism>
<dbReference type="AlphaFoldDB" id="A0A0F8WSQ3"/>